<reference evidence="2" key="1">
    <citation type="submission" date="2022-11" db="EMBL/GenBank/DDBJ databases">
        <authorList>
            <person name="Petersen C."/>
        </authorList>
    </citation>
    <scope>NUCLEOTIDE SEQUENCE</scope>
    <source>
        <strain evidence="2">IBT 21917</strain>
    </source>
</reference>
<feature type="transmembrane region" description="Helical" evidence="1">
    <location>
        <begin position="190"/>
        <end position="220"/>
    </location>
</feature>
<reference evidence="2" key="2">
    <citation type="journal article" date="2023" name="IMA Fungus">
        <title>Comparative genomic study of the Penicillium genus elucidates a diverse pangenome and 15 lateral gene transfer events.</title>
        <authorList>
            <person name="Petersen C."/>
            <person name="Sorensen T."/>
            <person name="Nielsen M.R."/>
            <person name="Sondergaard T.E."/>
            <person name="Sorensen J.L."/>
            <person name="Fitzpatrick D.A."/>
            <person name="Frisvad J.C."/>
            <person name="Nielsen K.L."/>
        </authorList>
    </citation>
    <scope>NUCLEOTIDE SEQUENCE</scope>
    <source>
        <strain evidence="2">IBT 21917</strain>
    </source>
</reference>
<keyword evidence="1" id="KW-0812">Transmembrane</keyword>
<comment type="caution">
    <text evidence="2">The sequence shown here is derived from an EMBL/GenBank/DDBJ whole genome shotgun (WGS) entry which is preliminary data.</text>
</comment>
<evidence type="ECO:0000313" key="2">
    <source>
        <dbReference type="EMBL" id="KAJ5183664.1"/>
    </source>
</evidence>
<feature type="transmembrane region" description="Helical" evidence="1">
    <location>
        <begin position="158"/>
        <end position="178"/>
    </location>
</feature>
<dbReference type="EMBL" id="JAPQKO010000001">
    <property type="protein sequence ID" value="KAJ5183664.1"/>
    <property type="molecule type" value="Genomic_DNA"/>
</dbReference>
<organism evidence="2 3">
    <name type="scientific">Penicillium capsulatum</name>
    <dbReference type="NCBI Taxonomy" id="69766"/>
    <lineage>
        <taxon>Eukaryota</taxon>
        <taxon>Fungi</taxon>
        <taxon>Dikarya</taxon>
        <taxon>Ascomycota</taxon>
        <taxon>Pezizomycotina</taxon>
        <taxon>Eurotiomycetes</taxon>
        <taxon>Eurotiomycetidae</taxon>
        <taxon>Eurotiales</taxon>
        <taxon>Aspergillaceae</taxon>
        <taxon>Penicillium</taxon>
    </lineage>
</organism>
<dbReference type="OrthoDB" id="194289at2759"/>
<dbReference type="InterPro" id="IPR021836">
    <property type="entry name" value="DUF3429"/>
</dbReference>
<dbReference type="PANTHER" id="PTHR15887">
    <property type="entry name" value="TRANSMEMBRANE PROTEIN 69"/>
    <property type="match status" value="1"/>
</dbReference>
<keyword evidence="1" id="KW-0472">Membrane</keyword>
<protein>
    <recommendedName>
        <fullName evidence="4">Transmembrane protein 69</fullName>
    </recommendedName>
</protein>
<evidence type="ECO:0000313" key="3">
    <source>
        <dbReference type="Proteomes" id="UP001146351"/>
    </source>
</evidence>
<accession>A0A9W9ITD6</accession>
<proteinExistence type="predicted"/>
<sequence length="305" mass="33058">MMYRAAAARSAFRALSSSNASVARSTLGHSMFKAQLTTSARNALRPTVSPSFALAAHKPVTTALVRHASTSAKDEDDVDVMAGMKSEAKVIKDTFSLAEVPKEALYIGMAGVIPYLATSLQTVALSSEINRAASAGEGLIFSGQSAELMLHMLEPIQVGYGAVILSFLGAIHWGLEWAGYGGKYGYRRYAAGVIAPAVAWPTLLLPVEYALITQFLAFTFLYYNDARAAAAGRAPHWYGMYRFVLTFVVGASIVATLIGREQIQQTIVSEHTIKDKINALIFLQKKEKEEAEARRRGELGQEESE</sequence>
<dbReference type="AlphaFoldDB" id="A0A9W9ITD6"/>
<dbReference type="PANTHER" id="PTHR15887:SF1">
    <property type="entry name" value="TRANSMEMBRANE PROTEIN 69"/>
    <property type="match status" value="1"/>
</dbReference>
<evidence type="ECO:0000256" key="1">
    <source>
        <dbReference type="SAM" id="Phobius"/>
    </source>
</evidence>
<feature type="transmembrane region" description="Helical" evidence="1">
    <location>
        <begin position="240"/>
        <end position="259"/>
    </location>
</feature>
<dbReference type="Pfam" id="PF11911">
    <property type="entry name" value="DUF3429"/>
    <property type="match status" value="1"/>
</dbReference>
<keyword evidence="3" id="KW-1185">Reference proteome</keyword>
<evidence type="ECO:0008006" key="4">
    <source>
        <dbReference type="Google" id="ProtNLM"/>
    </source>
</evidence>
<gene>
    <name evidence="2" type="ORF">N7492_001280</name>
</gene>
<dbReference type="Proteomes" id="UP001146351">
    <property type="component" value="Unassembled WGS sequence"/>
</dbReference>
<keyword evidence="1" id="KW-1133">Transmembrane helix</keyword>
<name>A0A9W9ITD6_9EURO</name>